<dbReference type="EMBL" id="LAJX01000301">
    <property type="protein sequence ID" value="KJV05107.1"/>
    <property type="molecule type" value="Genomic_DNA"/>
</dbReference>
<dbReference type="OrthoDB" id="9802417at2"/>
<reference evidence="2" key="1">
    <citation type="submission" date="2015-03" db="EMBL/GenBank/DDBJ databases">
        <title>Draft genome sequence of a novel methanotroph (Sn10-6) isolated from flooded ricefield rhizosphere in India.</title>
        <authorList>
            <person name="Pandit P.S."/>
            <person name="Pore S.D."/>
            <person name="Arora P."/>
            <person name="Kapse N.G."/>
            <person name="Dhakephalkar P.K."/>
            <person name="Rahalkar M.C."/>
        </authorList>
    </citation>
    <scope>NUCLEOTIDE SEQUENCE [LARGE SCALE GENOMIC DNA]</scope>
    <source>
        <strain evidence="2">Sn10-6</strain>
    </source>
</reference>
<dbReference type="AlphaFoldDB" id="A0A0F3IEL7"/>
<dbReference type="PATRIC" id="fig|1632867.3.peg.3693"/>
<reference evidence="1 2" key="2">
    <citation type="journal article" date="2016" name="Microb. Ecol.">
        <title>Genome Characteristics of a Novel Type I Methanotroph (Sn10-6) Isolated from a Flooded Indian Rice Field.</title>
        <authorList>
            <person name="Rahalkar M.C."/>
            <person name="Pandit P.S."/>
            <person name="Dhakephalkar P.K."/>
            <person name="Pore S."/>
            <person name="Arora P."/>
            <person name="Kapse N."/>
        </authorList>
    </citation>
    <scope>NUCLEOTIDE SEQUENCE [LARGE SCALE GENOMIC DNA]</scope>
    <source>
        <strain evidence="1 2">Sn10-6</strain>
    </source>
</reference>
<name>A0A0F3IEL7_9GAMM</name>
<evidence type="ECO:0000313" key="1">
    <source>
        <dbReference type="EMBL" id="KJV05107.1"/>
    </source>
</evidence>
<keyword evidence="2" id="KW-1185">Reference proteome</keyword>
<accession>A0A0F3IEL7</accession>
<dbReference type="Proteomes" id="UP000033684">
    <property type="component" value="Unassembled WGS sequence"/>
</dbReference>
<sequence>MIILWDENKNIINQSKHRISFELAQRVFDDPLHISRQDRIENDELRWQTLGLVNNVVLLLVAHSVSDTNGEETIRIISARKADKTERRIYEQGQ</sequence>
<dbReference type="RefSeq" id="WP_045780670.1">
    <property type="nucleotide sequence ID" value="NZ_LAJX01000301.1"/>
</dbReference>
<protein>
    <submittedName>
        <fullName evidence="1">Membrane protein</fullName>
    </submittedName>
</protein>
<proteinExistence type="predicted"/>
<gene>
    <name evidence="1" type="ORF">VZ94_20590</name>
</gene>
<dbReference type="Pfam" id="PF04365">
    <property type="entry name" value="BrnT_toxin"/>
    <property type="match status" value="1"/>
</dbReference>
<evidence type="ECO:0000313" key="2">
    <source>
        <dbReference type="Proteomes" id="UP000033684"/>
    </source>
</evidence>
<dbReference type="InterPro" id="IPR007460">
    <property type="entry name" value="BrnT_toxin"/>
</dbReference>
<comment type="caution">
    <text evidence="1">The sequence shown here is derived from an EMBL/GenBank/DDBJ whole genome shotgun (WGS) entry which is preliminary data.</text>
</comment>
<organism evidence="1 2">
    <name type="scientific">Methylocucumis oryzae</name>
    <dbReference type="NCBI Taxonomy" id="1632867"/>
    <lineage>
        <taxon>Bacteria</taxon>
        <taxon>Pseudomonadati</taxon>
        <taxon>Pseudomonadota</taxon>
        <taxon>Gammaproteobacteria</taxon>
        <taxon>Methylococcales</taxon>
        <taxon>Methylococcaceae</taxon>
        <taxon>Methylocucumis</taxon>
    </lineage>
</organism>
<dbReference type="Gene3D" id="3.10.450.530">
    <property type="entry name" value="Ribonuclease toxin, BrnT, of type II toxin-antitoxin system"/>
    <property type="match status" value="1"/>
</dbReference>
<dbReference type="InterPro" id="IPR038573">
    <property type="entry name" value="BrnT_sf"/>
</dbReference>